<dbReference type="RefSeq" id="XP_045957413.1">
    <property type="nucleotide sequence ID" value="XM_046103047.1"/>
</dbReference>
<proteinExistence type="predicted"/>
<dbReference type="OrthoDB" id="3352408at2759"/>
<dbReference type="Proteomes" id="UP000758603">
    <property type="component" value="Unassembled WGS sequence"/>
</dbReference>
<accession>A0A9P8UJ92</accession>
<sequence length="178" mass="19732">MVVWAAWIPAIGSYMVESSNEPFNPKVGAIRFDSRSPKDIDFRKVKEGSSGGTIVAASQLLEESTIRLQEFLSVDSLANLAIVHGNDGTWHAHGDPTEIAIQVFAHRFTWSRRTMVGQTAEWKELAELPFDREVKRMSDIMQQNSTGQKWVFTKGAVERIIGACTGMSLTSSSISSRN</sequence>
<evidence type="ECO:0000313" key="2">
    <source>
        <dbReference type="Proteomes" id="UP000758603"/>
    </source>
</evidence>
<dbReference type="Pfam" id="PF13246">
    <property type="entry name" value="Cation_ATPase"/>
    <property type="match status" value="1"/>
</dbReference>
<name>A0A9P8UJ92_9PEZI</name>
<evidence type="ECO:0000313" key="1">
    <source>
        <dbReference type="EMBL" id="KAH6653136.1"/>
    </source>
</evidence>
<dbReference type="EMBL" id="JAGPXC010000005">
    <property type="protein sequence ID" value="KAH6653136.1"/>
    <property type="molecule type" value="Genomic_DNA"/>
</dbReference>
<dbReference type="GO" id="GO:0000166">
    <property type="term" value="F:nucleotide binding"/>
    <property type="evidence" value="ECO:0007669"/>
    <property type="project" value="InterPro"/>
</dbReference>
<dbReference type="SUPFAM" id="SSF81660">
    <property type="entry name" value="Metal cation-transporting ATPase, ATP-binding domain N"/>
    <property type="match status" value="1"/>
</dbReference>
<keyword evidence="2" id="KW-1185">Reference proteome</keyword>
<comment type="caution">
    <text evidence="1">The sequence shown here is derived from an EMBL/GenBank/DDBJ whole genome shotgun (WGS) entry which is preliminary data.</text>
</comment>
<dbReference type="InterPro" id="IPR023299">
    <property type="entry name" value="ATPase_P-typ_cyto_dom_N"/>
</dbReference>
<dbReference type="AlphaFoldDB" id="A0A9P8UJ92"/>
<dbReference type="GeneID" id="70131939"/>
<dbReference type="Gene3D" id="3.40.1110.10">
    <property type="entry name" value="Calcium-transporting ATPase, cytoplasmic domain N"/>
    <property type="match status" value="1"/>
</dbReference>
<gene>
    <name evidence="1" type="ORF">BKA67DRAFT_568674</name>
</gene>
<protein>
    <submittedName>
        <fullName evidence="1">P-type ATPase</fullName>
    </submittedName>
</protein>
<reference evidence="1" key="1">
    <citation type="journal article" date="2021" name="Nat. Commun.">
        <title>Genetic determinants of endophytism in the Arabidopsis root mycobiome.</title>
        <authorList>
            <person name="Mesny F."/>
            <person name="Miyauchi S."/>
            <person name="Thiergart T."/>
            <person name="Pickel B."/>
            <person name="Atanasova L."/>
            <person name="Karlsson M."/>
            <person name="Huettel B."/>
            <person name="Barry K.W."/>
            <person name="Haridas S."/>
            <person name="Chen C."/>
            <person name="Bauer D."/>
            <person name="Andreopoulos W."/>
            <person name="Pangilinan J."/>
            <person name="LaButti K."/>
            <person name="Riley R."/>
            <person name="Lipzen A."/>
            <person name="Clum A."/>
            <person name="Drula E."/>
            <person name="Henrissat B."/>
            <person name="Kohler A."/>
            <person name="Grigoriev I.V."/>
            <person name="Martin F.M."/>
            <person name="Hacquard S."/>
        </authorList>
    </citation>
    <scope>NUCLEOTIDE SEQUENCE</scope>
    <source>
        <strain evidence="1">MPI-SDFR-AT-0073</strain>
    </source>
</reference>
<organism evidence="1 2">
    <name type="scientific">Truncatella angustata</name>
    <dbReference type="NCBI Taxonomy" id="152316"/>
    <lineage>
        <taxon>Eukaryota</taxon>
        <taxon>Fungi</taxon>
        <taxon>Dikarya</taxon>
        <taxon>Ascomycota</taxon>
        <taxon>Pezizomycotina</taxon>
        <taxon>Sordariomycetes</taxon>
        <taxon>Xylariomycetidae</taxon>
        <taxon>Amphisphaeriales</taxon>
        <taxon>Sporocadaceae</taxon>
        <taxon>Truncatella</taxon>
    </lineage>
</organism>